<keyword evidence="2" id="KW-0547">Nucleotide-binding</keyword>
<accession>A0A1F5UTE5</accession>
<dbReference type="STRING" id="1817864.A2Z21_00330"/>
<keyword evidence="3" id="KW-0067">ATP-binding</keyword>
<dbReference type="Pfam" id="PF00005">
    <property type="entry name" value="ABC_tran"/>
    <property type="match status" value="1"/>
</dbReference>
<dbReference type="EMBL" id="MFGX01000082">
    <property type="protein sequence ID" value="OGF54416.1"/>
    <property type="molecule type" value="Genomic_DNA"/>
</dbReference>
<dbReference type="Proteomes" id="UP000179157">
    <property type="component" value="Unassembled WGS sequence"/>
</dbReference>
<evidence type="ECO:0000256" key="3">
    <source>
        <dbReference type="ARBA" id="ARBA00022840"/>
    </source>
</evidence>
<dbReference type="InterPro" id="IPR032823">
    <property type="entry name" value="BCA_ABC_TP_C"/>
</dbReference>
<dbReference type="InterPro" id="IPR051120">
    <property type="entry name" value="ABC_AA/LPS_Transport"/>
</dbReference>
<name>A0A1F5UTE5_FRAXR</name>
<dbReference type="PANTHER" id="PTHR45772">
    <property type="entry name" value="CONSERVED COMPONENT OF ABC TRANSPORTER FOR NATURAL AMINO ACIDS-RELATED"/>
    <property type="match status" value="1"/>
</dbReference>
<dbReference type="Pfam" id="PF12399">
    <property type="entry name" value="BCA_ABC_TP_C"/>
    <property type="match status" value="1"/>
</dbReference>
<dbReference type="GO" id="GO:0016887">
    <property type="term" value="F:ATP hydrolysis activity"/>
    <property type="evidence" value="ECO:0007669"/>
    <property type="project" value="InterPro"/>
</dbReference>
<dbReference type="InterPro" id="IPR003439">
    <property type="entry name" value="ABC_transporter-like_ATP-bd"/>
</dbReference>
<dbReference type="InterPro" id="IPR027417">
    <property type="entry name" value="P-loop_NTPase"/>
</dbReference>
<evidence type="ECO:0000313" key="5">
    <source>
        <dbReference type="EMBL" id="OGF54416.1"/>
    </source>
</evidence>
<dbReference type="Gene3D" id="3.40.50.300">
    <property type="entry name" value="P-loop containing nucleotide triphosphate hydrolases"/>
    <property type="match status" value="1"/>
</dbReference>
<dbReference type="GO" id="GO:0005524">
    <property type="term" value="F:ATP binding"/>
    <property type="evidence" value="ECO:0007669"/>
    <property type="project" value="UniProtKB-KW"/>
</dbReference>
<dbReference type="PROSITE" id="PS50893">
    <property type="entry name" value="ABC_TRANSPORTER_2"/>
    <property type="match status" value="1"/>
</dbReference>
<evidence type="ECO:0000313" key="6">
    <source>
        <dbReference type="Proteomes" id="UP000179157"/>
    </source>
</evidence>
<dbReference type="GO" id="GO:0005886">
    <property type="term" value="C:plasma membrane"/>
    <property type="evidence" value="ECO:0007669"/>
    <property type="project" value="TreeGrafter"/>
</dbReference>
<organism evidence="5 6">
    <name type="scientific">Fraserbacteria sp. (strain RBG_16_55_9)</name>
    <dbReference type="NCBI Taxonomy" id="1817864"/>
    <lineage>
        <taxon>Bacteria</taxon>
        <taxon>Candidatus Fraseribacteriota</taxon>
    </lineage>
</organism>
<dbReference type="CDD" id="cd03219">
    <property type="entry name" value="ABC_Mj1267_LivG_branched"/>
    <property type="match status" value="1"/>
</dbReference>
<sequence>MPDVPLLEIRRVKKRFGGNLVLDGVDLRVEEAEIRSLIGPNGAGKTTLFNLISGIFSADAGEILFKGKRIDKLQQHEICRAGIARTFQNARPFLSMTVLQNVMSGRLFACDPTFHLKSAEAEALGVLEFVELAAKSHVLAESLTIGDIRRLEIARAIACKPRLILFDEVLAGLTAQETDTALRFVEKLRDERGIAVLLVEHNMRAVMKVSGQVSVLHTGRIICSGEPEVVAHDPAVIESYMGRDHHARR</sequence>
<evidence type="ECO:0000256" key="2">
    <source>
        <dbReference type="ARBA" id="ARBA00022741"/>
    </source>
</evidence>
<protein>
    <recommendedName>
        <fullName evidence="4">ABC transporter domain-containing protein</fullName>
    </recommendedName>
</protein>
<feature type="domain" description="ABC transporter" evidence="4">
    <location>
        <begin position="7"/>
        <end position="243"/>
    </location>
</feature>
<evidence type="ECO:0000256" key="1">
    <source>
        <dbReference type="ARBA" id="ARBA00022448"/>
    </source>
</evidence>
<dbReference type="SMART" id="SM00382">
    <property type="entry name" value="AAA"/>
    <property type="match status" value="1"/>
</dbReference>
<dbReference type="InterPro" id="IPR003593">
    <property type="entry name" value="AAA+_ATPase"/>
</dbReference>
<gene>
    <name evidence="5" type="ORF">A2Z21_00330</name>
</gene>
<proteinExistence type="predicted"/>
<dbReference type="AlphaFoldDB" id="A0A1F5UTE5"/>
<dbReference type="SUPFAM" id="SSF52540">
    <property type="entry name" value="P-loop containing nucleoside triphosphate hydrolases"/>
    <property type="match status" value="1"/>
</dbReference>
<comment type="caution">
    <text evidence="5">The sequence shown here is derived from an EMBL/GenBank/DDBJ whole genome shotgun (WGS) entry which is preliminary data.</text>
</comment>
<evidence type="ECO:0000259" key="4">
    <source>
        <dbReference type="PROSITE" id="PS50893"/>
    </source>
</evidence>
<reference evidence="5 6" key="1">
    <citation type="journal article" date="2016" name="Nat. Commun.">
        <title>Thousands of microbial genomes shed light on interconnected biogeochemical processes in an aquifer system.</title>
        <authorList>
            <person name="Anantharaman K."/>
            <person name="Brown C.T."/>
            <person name="Hug L.A."/>
            <person name="Sharon I."/>
            <person name="Castelle C.J."/>
            <person name="Probst A.J."/>
            <person name="Thomas B.C."/>
            <person name="Singh A."/>
            <person name="Wilkins M.J."/>
            <person name="Karaoz U."/>
            <person name="Brodie E.L."/>
            <person name="Williams K.H."/>
            <person name="Hubbard S.S."/>
            <person name="Banfield J.F."/>
        </authorList>
    </citation>
    <scope>NUCLEOTIDE SEQUENCE [LARGE SCALE GENOMIC DNA]</scope>
    <source>
        <strain evidence="6">RBG_16_55_9</strain>
    </source>
</reference>
<keyword evidence="1" id="KW-0813">Transport</keyword>